<evidence type="ECO:0000313" key="3">
    <source>
        <dbReference type="Proteomes" id="UP000267096"/>
    </source>
</evidence>
<feature type="region of interest" description="Disordered" evidence="1">
    <location>
        <begin position="38"/>
        <end position="64"/>
    </location>
</feature>
<evidence type="ECO:0000313" key="2">
    <source>
        <dbReference type="EMBL" id="VDK32524.1"/>
    </source>
</evidence>
<feature type="compositionally biased region" description="Low complexity" evidence="1">
    <location>
        <begin position="96"/>
        <end position="108"/>
    </location>
</feature>
<protein>
    <submittedName>
        <fullName evidence="2">Uncharacterized protein</fullName>
    </submittedName>
</protein>
<name>A0A3P6QII8_ANISI</name>
<accession>A0A3P6QII8</accession>
<organism evidence="2 3">
    <name type="scientific">Anisakis simplex</name>
    <name type="common">Herring worm</name>
    <dbReference type="NCBI Taxonomy" id="6269"/>
    <lineage>
        <taxon>Eukaryota</taxon>
        <taxon>Metazoa</taxon>
        <taxon>Ecdysozoa</taxon>
        <taxon>Nematoda</taxon>
        <taxon>Chromadorea</taxon>
        <taxon>Rhabditida</taxon>
        <taxon>Spirurina</taxon>
        <taxon>Ascaridomorpha</taxon>
        <taxon>Ascaridoidea</taxon>
        <taxon>Anisakidae</taxon>
        <taxon>Anisakis</taxon>
        <taxon>Anisakis simplex complex</taxon>
    </lineage>
</organism>
<dbReference type="EMBL" id="UYRR01023368">
    <property type="protein sequence ID" value="VDK32524.1"/>
    <property type="molecule type" value="Genomic_DNA"/>
</dbReference>
<dbReference type="Proteomes" id="UP000267096">
    <property type="component" value="Unassembled WGS sequence"/>
</dbReference>
<reference evidence="2 3" key="1">
    <citation type="submission" date="2018-11" db="EMBL/GenBank/DDBJ databases">
        <authorList>
            <consortium name="Pathogen Informatics"/>
        </authorList>
    </citation>
    <scope>NUCLEOTIDE SEQUENCE [LARGE SCALE GENOMIC DNA]</scope>
</reference>
<keyword evidence="3" id="KW-1185">Reference proteome</keyword>
<proteinExistence type="predicted"/>
<gene>
    <name evidence="2" type="ORF">ASIM_LOCUS8522</name>
</gene>
<dbReference type="AlphaFoldDB" id="A0A3P6QII8"/>
<sequence>MEAARSLIANLSPTAAATLVQIMTKSGALPKPVMSALSSISNSMQQPSSSSASSNGVNSASSISSTSVHAHAGGVVQNQLTELLGQLASLEHKNSDASAAVSQATTTSQHSESGYTV</sequence>
<evidence type="ECO:0000256" key="1">
    <source>
        <dbReference type="SAM" id="MobiDB-lite"/>
    </source>
</evidence>
<feature type="region of interest" description="Disordered" evidence="1">
    <location>
        <begin position="94"/>
        <end position="117"/>
    </location>
</feature>
<dbReference type="OrthoDB" id="10623493at2759"/>